<evidence type="ECO:0000256" key="1">
    <source>
        <dbReference type="ARBA" id="ARBA00001936"/>
    </source>
</evidence>
<dbReference type="SMART" id="SM01329">
    <property type="entry name" value="Iso_dh"/>
    <property type="match status" value="1"/>
</dbReference>
<evidence type="ECO:0000259" key="7">
    <source>
        <dbReference type="SMART" id="SM01329"/>
    </source>
</evidence>
<dbReference type="InterPro" id="IPR024084">
    <property type="entry name" value="IsoPropMal-DH-like_dom"/>
</dbReference>
<keyword evidence="6" id="KW-0464">Manganese</keyword>
<keyword evidence="5" id="KW-0520">NAD</keyword>
<keyword evidence="4" id="KW-0560">Oxidoreductase</keyword>
<organism evidence="8 9">
    <name type="scientific">Candidatus Marsarchaeota G2 archaeon OSP_D</name>
    <dbReference type="NCBI Taxonomy" id="1978157"/>
    <lineage>
        <taxon>Archaea</taxon>
        <taxon>Candidatus Marsarchaeota</taxon>
        <taxon>Candidatus Marsarchaeota group 2</taxon>
    </lineage>
</organism>
<proteinExistence type="predicted"/>
<evidence type="ECO:0000256" key="3">
    <source>
        <dbReference type="ARBA" id="ARBA00022723"/>
    </source>
</evidence>
<gene>
    <name evidence="8" type="ORF">B9Q03_09585</name>
</gene>
<evidence type="ECO:0000256" key="4">
    <source>
        <dbReference type="ARBA" id="ARBA00023002"/>
    </source>
</evidence>
<dbReference type="GO" id="GO:0051287">
    <property type="term" value="F:NAD binding"/>
    <property type="evidence" value="ECO:0007669"/>
    <property type="project" value="InterPro"/>
</dbReference>
<evidence type="ECO:0000256" key="2">
    <source>
        <dbReference type="ARBA" id="ARBA00001946"/>
    </source>
</evidence>
<comment type="caution">
    <text evidence="8">The sequence shown here is derived from an EMBL/GenBank/DDBJ whole genome shotgun (WGS) entry which is preliminary data.</text>
</comment>
<dbReference type="Pfam" id="PF00180">
    <property type="entry name" value="Iso_dh"/>
    <property type="match status" value="1"/>
</dbReference>
<evidence type="ECO:0000313" key="9">
    <source>
        <dbReference type="Proteomes" id="UP000240322"/>
    </source>
</evidence>
<dbReference type="PANTHER" id="PTHR43275:SF1">
    <property type="entry name" value="D-MALATE DEHYDROGENASE [DECARBOXYLATING]"/>
    <property type="match status" value="1"/>
</dbReference>
<dbReference type="PANTHER" id="PTHR43275">
    <property type="entry name" value="D-MALATE DEHYDROGENASE [DECARBOXYLATING]"/>
    <property type="match status" value="1"/>
</dbReference>
<dbReference type="EMBL" id="NEXE01000130">
    <property type="protein sequence ID" value="PSN88155.1"/>
    <property type="molecule type" value="Genomic_DNA"/>
</dbReference>
<evidence type="ECO:0000313" key="8">
    <source>
        <dbReference type="EMBL" id="PSN88155.1"/>
    </source>
</evidence>
<dbReference type="Proteomes" id="UP000240322">
    <property type="component" value="Unassembled WGS sequence"/>
</dbReference>
<comment type="cofactor">
    <cofactor evidence="1">
        <name>Mn(2+)</name>
        <dbReference type="ChEBI" id="CHEBI:29035"/>
    </cofactor>
</comment>
<dbReference type="InterPro" id="IPR050501">
    <property type="entry name" value="ICDH/IPMDH"/>
</dbReference>
<accession>A0A2R6AP87</accession>
<dbReference type="PROSITE" id="PS00470">
    <property type="entry name" value="IDH_IMDH"/>
    <property type="match status" value="1"/>
</dbReference>
<evidence type="ECO:0000256" key="6">
    <source>
        <dbReference type="ARBA" id="ARBA00023211"/>
    </source>
</evidence>
<protein>
    <submittedName>
        <fullName evidence="8">3-isopropylmalate dehydrogenase</fullName>
    </submittedName>
</protein>
<name>A0A2R6AP87_9ARCH</name>
<dbReference type="GO" id="GO:0016616">
    <property type="term" value="F:oxidoreductase activity, acting on the CH-OH group of donors, NAD or NADP as acceptor"/>
    <property type="evidence" value="ECO:0007669"/>
    <property type="project" value="InterPro"/>
</dbReference>
<reference evidence="8 9" key="1">
    <citation type="submission" date="2017-04" db="EMBL/GenBank/DDBJ databases">
        <title>Novel microbial lineages endemic to geothermal iron-oxide mats fill important gaps in the evolutionary history of Archaea.</title>
        <authorList>
            <person name="Jay Z.J."/>
            <person name="Beam J.P."/>
            <person name="Dlakic M."/>
            <person name="Rusch D.B."/>
            <person name="Kozubal M.A."/>
            <person name="Inskeep W.P."/>
        </authorList>
    </citation>
    <scope>NUCLEOTIDE SEQUENCE [LARGE SCALE GENOMIC DNA]</scope>
    <source>
        <strain evidence="8">OSP_D</strain>
    </source>
</reference>
<sequence>MVTYNIACIPGDGIGPEVIAEGRKVLDAVSEAEGFEVNWVDYNFGAERYLREGTLVSEEELKELSNFKAIYFGAVGDPRVRPGILERGIILKLRWYFDQYVNLRPVRLLNGVSSALRSKTPAHINFVCVRENTEDMYSGLGSSGVRSAKASMVMSRSKYQVKFDVDASMIGGDESFAYELGVITRLGAERVIKYAFNYAQNNGLRRVASVDKANVMTNIYSIWRDVFESTAKMYPQIQTEELYVDAAAMLFVREPERFQLVVLPNLFGDILTDLGAAIQGGMGLAPSANINPEGTSMFEPIHGSAPPLAGKKVANPIAAILAGGMMLDHLGRREAYNSVARAVERVLVDGRVRTPDLGGSSTTSEVGDAVVKELLSRV</sequence>
<keyword evidence="3" id="KW-0479">Metal-binding</keyword>
<dbReference type="SUPFAM" id="SSF53659">
    <property type="entry name" value="Isocitrate/Isopropylmalate dehydrogenase-like"/>
    <property type="match status" value="1"/>
</dbReference>
<dbReference type="GO" id="GO:0000287">
    <property type="term" value="F:magnesium ion binding"/>
    <property type="evidence" value="ECO:0007669"/>
    <property type="project" value="InterPro"/>
</dbReference>
<comment type="cofactor">
    <cofactor evidence="2">
        <name>Mg(2+)</name>
        <dbReference type="ChEBI" id="CHEBI:18420"/>
    </cofactor>
</comment>
<evidence type="ECO:0000256" key="5">
    <source>
        <dbReference type="ARBA" id="ARBA00023027"/>
    </source>
</evidence>
<dbReference type="AlphaFoldDB" id="A0A2R6AP87"/>
<dbReference type="InterPro" id="IPR019818">
    <property type="entry name" value="IsoCit/isopropylmalate_DH_CS"/>
</dbReference>
<feature type="domain" description="Isopropylmalate dehydrogenase-like" evidence="7">
    <location>
        <begin position="5"/>
        <end position="370"/>
    </location>
</feature>
<dbReference type="Gene3D" id="3.40.718.10">
    <property type="entry name" value="Isopropylmalate Dehydrogenase"/>
    <property type="match status" value="1"/>
</dbReference>